<evidence type="ECO:0000259" key="2">
    <source>
        <dbReference type="Pfam" id="PF14347"/>
    </source>
</evidence>
<organism evidence="4 5">
    <name type="scientific">Herbaspirillum robiniae</name>
    <dbReference type="NCBI Taxonomy" id="2014887"/>
    <lineage>
        <taxon>Bacteria</taxon>
        <taxon>Pseudomonadati</taxon>
        <taxon>Pseudomonadota</taxon>
        <taxon>Betaproteobacteria</taxon>
        <taxon>Burkholderiales</taxon>
        <taxon>Oxalobacteraceae</taxon>
        <taxon>Herbaspirillum</taxon>
    </lineage>
</organism>
<dbReference type="InterPro" id="IPR025512">
    <property type="entry name" value="DUF4399"/>
</dbReference>
<evidence type="ECO:0000313" key="3">
    <source>
        <dbReference type="EMBL" id="NUU00842.1"/>
    </source>
</evidence>
<dbReference type="EMBL" id="NJGU01000001">
    <property type="protein sequence ID" value="OWY31210.1"/>
    <property type="molecule type" value="Genomic_DNA"/>
</dbReference>
<dbReference type="OrthoDB" id="531568at2"/>
<feature type="domain" description="DUF4399" evidence="2">
    <location>
        <begin position="52"/>
        <end position="141"/>
    </location>
</feature>
<reference evidence="4 5" key="1">
    <citation type="submission" date="2017-06" db="EMBL/GenBank/DDBJ databases">
        <title>Herbaspirillum phytohormonus sp. nov., isolated from the root nodule of Robinia pseudoacacia in lead-zinc mine.</title>
        <authorList>
            <person name="Fan M."/>
            <person name="Lin Y."/>
        </authorList>
    </citation>
    <scope>NUCLEOTIDE SEQUENCE [LARGE SCALE GENOMIC DNA]</scope>
    <source>
        <strain evidence="4 5">HZ10</strain>
    </source>
</reference>
<dbReference type="Proteomes" id="UP000536746">
    <property type="component" value="Unassembled WGS sequence"/>
</dbReference>
<evidence type="ECO:0000256" key="1">
    <source>
        <dbReference type="SAM" id="SignalP"/>
    </source>
</evidence>
<protein>
    <submittedName>
        <fullName evidence="3">DUF4399 domain-containing protein</fullName>
    </submittedName>
    <submittedName>
        <fullName evidence="4">Rod shape-determining protein RodA</fullName>
    </submittedName>
</protein>
<reference evidence="3 6" key="2">
    <citation type="journal article" date="2020" name="Front. Plant Sci.">
        <title>Isolation of Rhizosphere Bacteria That Improve Quality and Water Stress Tolerance in Greenhouse Ornamentals.</title>
        <authorList>
            <person name="Nordstedt N.P."/>
            <person name="Jones M.L."/>
        </authorList>
    </citation>
    <scope>NUCLEOTIDE SEQUENCE [LARGE SCALE GENOMIC DNA]</scope>
    <source>
        <strain evidence="3 6">C6C2</strain>
    </source>
</reference>
<feature type="signal peptide" evidence="1">
    <location>
        <begin position="1"/>
        <end position="30"/>
    </location>
</feature>
<accession>A0A246WVU4</accession>
<dbReference type="Pfam" id="PF14347">
    <property type="entry name" value="DUF4399"/>
    <property type="match status" value="1"/>
</dbReference>
<dbReference type="RefSeq" id="WP_079215530.1">
    <property type="nucleotide sequence ID" value="NZ_CP018845.1"/>
</dbReference>
<sequence>MIAQAHPRLLRAVFAASLLAAGLAAASAQAADKSVSILEPKNGATVTSPFKVKFGVKGMTVHPANEIVEGTGHHHLLINQGPIKAGEPIPMDDTHLHYGKGQTEAEVTLPPGKYKLTAQFANGAHQSYGPAMAKTINITVK</sequence>
<name>A0A246WVU4_9BURK</name>
<evidence type="ECO:0000313" key="5">
    <source>
        <dbReference type="Proteomes" id="UP000197596"/>
    </source>
</evidence>
<dbReference type="EMBL" id="JABFMT010000003">
    <property type="protein sequence ID" value="NUU00842.1"/>
    <property type="molecule type" value="Genomic_DNA"/>
</dbReference>
<feature type="chain" id="PRO_5013009855" evidence="1">
    <location>
        <begin position="31"/>
        <end position="141"/>
    </location>
</feature>
<keyword evidence="6" id="KW-1185">Reference proteome</keyword>
<proteinExistence type="predicted"/>
<comment type="caution">
    <text evidence="4">The sequence shown here is derived from an EMBL/GenBank/DDBJ whole genome shotgun (WGS) entry which is preliminary data.</text>
</comment>
<evidence type="ECO:0000313" key="6">
    <source>
        <dbReference type="Proteomes" id="UP000536746"/>
    </source>
</evidence>
<evidence type="ECO:0000313" key="4">
    <source>
        <dbReference type="EMBL" id="OWY31210.1"/>
    </source>
</evidence>
<keyword evidence="1" id="KW-0732">Signal</keyword>
<gene>
    <name evidence="4" type="ORF">CEJ42_03960</name>
    <name evidence="3" type="ORF">HNO84_04475</name>
</gene>
<dbReference type="AlphaFoldDB" id="A0A246WVU4"/>
<dbReference type="Proteomes" id="UP000197596">
    <property type="component" value="Unassembled WGS sequence"/>
</dbReference>